<dbReference type="OrthoDB" id="5953088at2"/>
<accession>A0A4V2W4H3</accession>
<reference evidence="2 3" key="1">
    <citation type="submission" date="2019-03" db="EMBL/GenBank/DDBJ databases">
        <title>Above-ground endophytic microbial communities from plants in different locations in the United States.</title>
        <authorList>
            <person name="Frank C."/>
        </authorList>
    </citation>
    <scope>NUCLEOTIDE SEQUENCE [LARGE SCALE GENOMIC DNA]</scope>
    <source>
        <strain evidence="2 3">LP_13_YM</strain>
    </source>
</reference>
<keyword evidence="3" id="KW-1185">Reference proteome</keyword>
<comment type="caution">
    <text evidence="2">The sequence shown here is derived from an EMBL/GenBank/DDBJ whole genome shotgun (WGS) entry which is preliminary data.</text>
</comment>
<feature type="transmembrane region" description="Helical" evidence="1">
    <location>
        <begin position="12"/>
        <end position="36"/>
    </location>
</feature>
<feature type="transmembrane region" description="Helical" evidence="1">
    <location>
        <begin position="99"/>
        <end position="120"/>
    </location>
</feature>
<protein>
    <submittedName>
        <fullName evidence="2">Uncharacterized protein</fullName>
    </submittedName>
</protein>
<name>A0A4V2W4H3_9GAMM</name>
<dbReference type="AlphaFoldDB" id="A0A4V2W4H3"/>
<evidence type="ECO:0000313" key="3">
    <source>
        <dbReference type="Proteomes" id="UP000295645"/>
    </source>
</evidence>
<keyword evidence="1" id="KW-1133">Transmembrane helix</keyword>
<dbReference type="Proteomes" id="UP000295645">
    <property type="component" value="Unassembled WGS sequence"/>
</dbReference>
<proteinExistence type="predicted"/>
<evidence type="ECO:0000313" key="2">
    <source>
        <dbReference type="EMBL" id="TCV95899.1"/>
    </source>
</evidence>
<organism evidence="2 3">
    <name type="scientific">Luteibacter rhizovicinus</name>
    <dbReference type="NCBI Taxonomy" id="242606"/>
    <lineage>
        <taxon>Bacteria</taxon>
        <taxon>Pseudomonadati</taxon>
        <taxon>Pseudomonadota</taxon>
        <taxon>Gammaproteobacteria</taxon>
        <taxon>Lysobacterales</taxon>
        <taxon>Rhodanobacteraceae</taxon>
        <taxon>Luteibacter</taxon>
    </lineage>
</organism>
<keyword evidence="1" id="KW-0812">Transmembrane</keyword>
<dbReference type="RefSeq" id="WP_132142127.1">
    <property type="nucleotide sequence ID" value="NZ_SMCS01000002.1"/>
</dbReference>
<sequence length="130" mass="13993">MPYDRSWMGYGMVGALQAGAIALAVGIAMYVLIHAYGKRNGWHHGQELAISVILAFVLAGGQDIWNLFYFNVAPLQSLALLRLKLAAVHDPDAIGLRTFFDFTGALVGVAIGWAMFSGGLRDALNGVRKS</sequence>
<keyword evidence="1" id="KW-0472">Membrane</keyword>
<evidence type="ECO:0000256" key="1">
    <source>
        <dbReference type="SAM" id="Phobius"/>
    </source>
</evidence>
<feature type="transmembrane region" description="Helical" evidence="1">
    <location>
        <begin position="48"/>
        <end position="68"/>
    </location>
</feature>
<dbReference type="EMBL" id="SMCS01000002">
    <property type="protein sequence ID" value="TCV95899.1"/>
    <property type="molecule type" value="Genomic_DNA"/>
</dbReference>
<gene>
    <name evidence="2" type="ORF">EC912_102244</name>
</gene>